<keyword evidence="4" id="KW-0804">Transcription</keyword>
<dbReference type="RefSeq" id="WP_074242326.1">
    <property type="nucleotide sequence ID" value="NZ_FSRA01000002.1"/>
</dbReference>
<dbReference type="NCBIfam" id="TIGR02985">
    <property type="entry name" value="Sig70_bacteroi1"/>
    <property type="match status" value="1"/>
</dbReference>
<reference evidence="7 8" key="1">
    <citation type="submission" date="2016-11" db="EMBL/GenBank/DDBJ databases">
        <authorList>
            <person name="Jaros S."/>
            <person name="Januszkiewicz K."/>
            <person name="Wedrychowicz H."/>
        </authorList>
    </citation>
    <scope>NUCLEOTIDE SEQUENCE [LARGE SCALE GENOMIC DNA]</scope>
    <source>
        <strain evidence="7 8">DSM 24787</strain>
    </source>
</reference>
<sequence length="197" mass="23108">MNGHLHTEEVLRALQARNVKTFAEVYQTFFPLLYSIARKYLQEKTIAEEIIQDVFLHIWENKLELEHPAALKNYLCKAVANRCLNHLQREQMLRRHHEQILLTTEESYVSTFVEEQELRYRIYEAIEQLPPKCKQIFKLSRYEGLKNGAIAEELGISVKTVENQMTIALRQLRETLMDPQTSFSAAARNKMLLFVLG</sequence>
<evidence type="ECO:0000313" key="8">
    <source>
        <dbReference type="Proteomes" id="UP000185003"/>
    </source>
</evidence>
<dbReference type="InterPro" id="IPR014284">
    <property type="entry name" value="RNA_pol_sigma-70_dom"/>
</dbReference>
<evidence type="ECO:0000256" key="3">
    <source>
        <dbReference type="ARBA" id="ARBA00023082"/>
    </source>
</evidence>
<dbReference type="SUPFAM" id="SSF88946">
    <property type="entry name" value="Sigma2 domain of RNA polymerase sigma factors"/>
    <property type="match status" value="1"/>
</dbReference>
<keyword evidence="2" id="KW-0805">Transcription regulation</keyword>
<dbReference type="InterPro" id="IPR014327">
    <property type="entry name" value="RNA_pol_sigma70_bacteroid"/>
</dbReference>
<dbReference type="InterPro" id="IPR013324">
    <property type="entry name" value="RNA_pol_sigma_r3/r4-like"/>
</dbReference>
<dbReference type="PANTHER" id="PTHR43133:SF46">
    <property type="entry name" value="RNA POLYMERASE SIGMA-70 FACTOR ECF SUBFAMILY"/>
    <property type="match status" value="1"/>
</dbReference>
<proteinExistence type="inferred from homology"/>
<dbReference type="PANTHER" id="PTHR43133">
    <property type="entry name" value="RNA POLYMERASE ECF-TYPE SIGMA FACTO"/>
    <property type="match status" value="1"/>
</dbReference>
<dbReference type="NCBIfam" id="TIGR02937">
    <property type="entry name" value="sigma70-ECF"/>
    <property type="match status" value="1"/>
</dbReference>
<dbReference type="Gene3D" id="1.10.1740.10">
    <property type="match status" value="1"/>
</dbReference>
<comment type="similarity">
    <text evidence="1">Belongs to the sigma-70 factor family. ECF subfamily.</text>
</comment>
<evidence type="ECO:0000259" key="6">
    <source>
        <dbReference type="Pfam" id="PF08281"/>
    </source>
</evidence>
<dbReference type="Pfam" id="PF04542">
    <property type="entry name" value="Sigma70_r2"/>
    <property type="match status" value="1"/>
</dbReference>
<dbReference type="EMBL" id="FSRA01000002">
    <property type="protein sequence ID" value="SIO51451.1"/>
    <property type="molecule type" value="Genomic_DNA"/>
</dbReference>
<keyword evidence="3" id="KW-0731">Sigma factor</keyword>
<dbReference type="InterPro" id="IPR013325">
    <property type="entry name" value="RNA_pol_sigma_r2"/>
</dbReference>
<dbReference type="InterPro" id="IPR039425">
    <property type="entry name" value="RNA_pol_sigma-70-like"/>
</dbReference>
<dbReference type="SUPFAM" id="SSF88659">
    <property type="entry name" value="Sigma3 and sigma4 domains of RNA polymerase sigma factors"/>
    <property type="match status" value="1"/>
</dbReference>
<accession>A0A1N6K4H8</accession>
<dbReference type="GO" id="GO:0016987">
    <property type="term" value="F:sigma factor activity"/>
    <property type="evidence" value="ECO:0007669"/>
    <property type="project" value="UniProtKB-KW"/>
</dbReference>
<name>A0A1N6K4H8_9BACT</name>
<dbReference type="GO" id="GO:0006352">
    <property type="term" value="P:DNA-templated transcription initiation"/>
    <property type="evidence" value="ECO:0007669"/>
    <property type="project" value="InterPro"/>
</dbReference>
<gene>
    <name evidence="7" type="ORF">SAMN04488055_5058</name>
</gene>
<dbReference type="InterPro" id="IPR036388">
    <property type="entry name" value="WH-like_DNA-bd_sf"/>
</dbReference>
<dbReference type="InterPro" id="IPR007627">
    <property type="entry name" value="RNA_pol_sigma70_r2"/>
</dbReference>
<protein>
    <submittedName>
        <fullName evidence="7">RNA polymerase sigma-70 factor, ECF subfamily</fullName>
    </submittedName>
</protein>
<dbReference type="OrthoDB" id="8687055at2"/>
<dbReference type="GO" id="GO:0003677">
    <property type="term" value="F:DNA binding"/>
    <property type="evidence" value="ECO:0007669"/>
    <property type="project" value="InterPro"/>
</dbReference>
<evidence type="ECO:0000256" key="4">
    <source>
        <dbReference type="ARBA" id="ARBA00023163"/>
    </source>
</evidence>
<feature type="domain" description="RNA polymerase sigma factor 70 region 4 type 2" evidence="6">
    <location>
        <begin position="121"/>
        <end position="172"/>
    </location>
</feature>
<dbReference type="Gene3D" id="1.10.10.10">
    <property type="entry name" value="Winged helix-like DNA-binding domain superfamily/Winged helix DNA-binding domain"/>
    <property type="match status" value="1"/>
</dbReference>
<evidence type="ECO:0000256" key="2">
    <source>
        <dbReference type="ARBA" id="ARBA00023015"/>
    </source>
</evidence>
<evidence type="ECO:0000259" key="5">
    <source>
        <dbReference type="Pfam" id="PF04542"/>
    </source>
</evidence>
<organism evidence="7 8">
    <name type="scientific">Chitinophaga niabensis</name>
    <dbReference type="NCBI Taxonomy" id="536979"/>
    <lineage>
        <taxon>Bacteria</taxon>
        <taxon>Pseudomonadati</taxon>
        <taxon>Bacteroidota</taxon>
        <taxon>Chitinophagia</taxon>
        <taxon>Chitinophagales</taxon>
        <taxon>Chitinophagaceae</taxon>
        <taxon>Chitinophaga</taxon>
    </lineage>
</organism>
<evidence type="ECO:0000256" key="1">
    <source>
        <dbReference type="ARBA" id="ARBA00010641"/>
    </source>
</evidence>
<evidence type="ECO:0000313" key="7">
    <source>
        <dbReference type="EMBL" id="SIO51451.1"/>
    </source>
</evidence>
<keyword evidence="8" id="KW-1185">Reference proteome</keyword>
<dbReference type="Proteomes" id="UP000185003">
    <property type="component" value="Unassembled WGS sequence"/>
</dbReference>
<dbReference type="InterPro" id="IPR013249">
    <property type="entry name" value="RNA_pol_sigma70_r4_t2"/>
</dbReference>
<dbReference type="Pfam" id="PF08281">
    <property type="entry name" value="Sigma70_r4_2"/>
    <property type="match status" value="1"/>
</dbReference>
<dbReference type="AlphaFoldDB" id="A0A1N6K4H8"/>
<feature type="domain" description="RNA polymerase sigma-70 region 2" evidence="5">
    <location>
        <begin position="26"/>
        <end position="91"/>
    </location>
</feature>
<dbReference type="STRING" id="536979.SAMN04488055_5058"/>